<dbReference type="PROSITE" id="PS50989">
    <property type="entry name" value="COA_CT_CTER"/>
    <property type="match status" value="1"/>
</dbReference>
<dbReference type="PROSITE" id="PS50980">
    <property type="entry name" value="COA_CT_NTER"/>
    <property type="match status" value="1"/>
</dbReference>
<evidence type="ECO:0000259" key="1">
    <source>
        <dbReference type="PROSITE" id="PS50980"/>
    </source>
</evidence>
<dbReference type="GO" id="GO:0004658">
    <property type="term" value="F:propionyl-CoA carboxylase activity"/>
    <property type="evidence" value="ECO:0007669"/>
    <property type="project" value="TreeGrafter"/>
</dbReference>
<dbReference type="InterPro" id="IPR029045">
    <property type="entry name" value="ClpP/crotonase-like_dom_sf"/>
</dbReference>
<dbReference type="PANTHER" id="PTHR43842:SF2">
    <property type="entry name" value="PROPIONYL-COA CARBOXYLASE BETA CHAIN, MITOCHONDRIAL"/>
    <property type="match status" value="1"/>
</dbReference>
<dbReference type="InterPro" id="IPR051047">
    <property type="entry name" value="AccD/PCCB"/>
</dbReference>
<dbReference type="PANTHER" id="PTHR43842">
    <property type="entry name" value="PROPIONYL-COA CARBOXYLASE BETA CHAIN"/>
    <property type="match status" value="1"/>
</dbReference>
<dbReference type="InterPro" id="IPR034733">
    <property type="entry name" value="AcCoA_carboxyl_beta"/>
</dbReference>
<dbReference type="SUPFAM" id="SSF52096">
    <property type="entry name" value="ClpP/crotonase"/>
    <property type="match status" value="2"/>
</dbReference>
<sequence>MDRDTLDELERRRRAAREMGGKAAIDKLHAKGKLTARERLDILLDPGSFSEIGILARSQHPDLRERTPADGLVAGSGTIDGREVYVTSDDGSVLAGTRGRVGEAKTVRIRELALKHGKPFIALMEAGAGRFQENNGAMAAGIGHRFREHYRLSGQVPQVAALMGACFGGPSFTAMQSDFVTMVKDTGFMGMSGPPVVKVGIGKEVSAAEIGGAEKAAKKTGQVDHVGDSEEESLLAIRRFLSYMPSSSAELPPCAEPRAAEVDTEDGRAKIASLVSENGRRAYDMEQVVRLIVDGGELFHYRKLYGPNLLTAWARIDGETVGLIANNPMHWAGALDDKAVHKVRKFIELCDAFHIPLVFLTDCPGFVVGPDIEGQRMVSLASRFLNTIIGASVPKVTIVLRKAIGLAYLAMGGKTMNPDAIVAWPTALFDVMGPAAGVEISCAREIANAADPDAKRKELLARAEEQASAHLAAEMGLIDDVIQPGETRKIIAGTLARARATRAAGFKHRIDP</sequence>
<evidence type="ECO:0000259" key="2">
    <source>
        <dbReference type="PROSITE" id="PS50989"/>
    </source>
</evidence>
<evidence type="ECO:0000313" key="4">
    <source>
        <dbReference type="Proteomes" id="UP000253941"/>
    </source>
</evidence>
<dbReference type="AlphaFoldDB" id="A0A369TBY1"/>
<dbReference type="InterPro" id="IPR011762">
    <property type="entry name" value="COA_CT_N"/>
</dbReference>
<evidence type="ECO:0000313" key="3">
    <source>
        <dbReference type="EMBL" id="RDD62352.1"/>
    </source>
</evidence>
<dbReference type="Gene3D" id="3.90.226.10">
    <property type="entry name" value="2-enoyl-CoA Hydratase, Chain A, domain 1"/>
    <property type="match status" value="2"/>
</dbReference>
<name>A0A369TBY1_9PROT</name>
<reference evidence="3 4" key="1">
    <citation type="submission" date="2018-07" db="EMBL/GenBank/DDBJ databases">
        <title>Venubactetium sediminum gen. nov., sp. nov., isolated from a marine solar saltern.</title>
        <authorList>
            <person name="Wang S."/>
        </authorList>
    </citation>
    <scope>NUCLEOTIDE SEQUENCE [LARGE SCALE GENOMIC DNA]</scope>
    <source>
        <strain evidence="3 4">WD2A32</strain>
    </source>
</reference>
<accession>A0A369TBY1</accession>
<gene>
    <name evidence="3" type="ORF">DRB17_09000</name>
</gene>
<keyword evidence="4" id="KW-1185">Reference proteome</keyword>
<organism evidence="3 4">
    <name type="scientific">Ferruginivarius sediminum</name>
    <dbReference type="NCBI Taxonomy" id="2661937"/>
    <lineage>
        <taxon>Bacteria</taxon>
        <taxon>Pseudomonadati</taxon>
        <taxon>Pseudomonadota</taxon>
        <taxon>Alphaproteobacteria</taxon>
        <taxon>Rhodospirillales</taxon>
        <taxon>Rhodospirillaceae</taxon>
        <taxon>Ferruginivarius</taxon>
    </lineage>
</organism>
<dbReference type="Proteomes" id="UP000253941">
    <property type="component" value="Unassembled WGS sequence"/>
</dbReference>
<evidence type="ECO:0008006" key="5">
    <source>
        <dbReference type="Google" id="ProtNLM"/>
    </source>
</evidence>
<dbReference type="RefSeq" id="WP_114581864.1">
    <property type="nucleotide sequence ID" value="NZ_QPMH01000006.1"/>
</dbReference>
<proteinExistence type="predicted"/>
<protein>
    <recommendedName>
        <fullName evidence="5">Methylmalonyl-CoA carboxyltransferase</fullName>
    </recommendedName>
</protein>
<dbReference type="EMBL" id="QPMH01000006">
    <property type="protein sequence ID" value="RDD62352.1"/>
    <property type="molecule type" value="Genomic_DNA"/>
</dbReference>
<comment type="caution">
    <text evidence="3">The sequence shown here is derived from an EMBL/GenBank/DDBJ whole genome shotgun (WGS) entry which is preliminary data.</text>
</comment>
<dbReference type="InterPro" id="IPR011763">
    <property type="entry name" value="COA_CT_C"/>
</dbReference>
<dbReference type="Pfam" id="PF01039">
    <property type="entry name" value="Carboxyl_trans"/>
    <property type="match status" value="1"/>
</dbReference>
<feature type="domain" description="CoA carboxyltransferase C-terminal" evidence="2">
    <location>
        <begin position="270"/>
        <end position="511"/>
    </location>
</feature>
<feature type="domain" description="CoA carboxyltransferase N-terminal" evidence="1">
    <location>
        <begin position="2"/>
        <end position="256"/>
    </location>
</feature>